<sequence>MARKNRGKSPETGRIRQGGMLQPAAARIPDVVLQMPEIFFFDMGAYQRAVTAASSIDFSNRVRLYDMYESARLDLHLSGIIDKRLRGVTKIPIEFRKGGKTDEAISAQLRSPWFKQLRKDLIMSQFWGFSLMQFYTDDDGNIRYDLIDRKHYDPIHRKLLRFQGDIDGISIDEFPNTLFVGRERDLGIFAEILPAVLYKRGDMADWARYCNVFGMPIREYTYDAGDEEARRRLIAEARRQGTNAVYIHPKDSELRLLEASNKSGTSELYKTFAEYFDAKMSIRVLGNTLTTETKDTGTQALGTVHKQEEDSMHDDDRDFILDILNYDMRPVFASLGFNVEGGEFVYAHKDKISPSQQIYIVQKLSSMGLPIDDDYLYETFGVAKPKDYEQQKAEKAAQREALRRQLNHDDSQATANADGGKGPGTPPNHGGPSARLSRFFGLAPSPHGAPSE</sequence>
<evidence type="ECO:0000256" key="1">
    <source>
        <dbReference type="SAM" id="MobiDB-lite"/>
    </source>
</evidence>
<comment type="caution">
    <text evidence="2">The sequence shown here is derived from an EMBL/GenBank/DDBJ whole genome shotgun (WGS) entry which is preliminary data.</text>
</comment>
<feature type="region of interest" description="Disordered" evidence="1">
    <location>
        <begin position="396"/>
        <end position="452"/>
    </location>
</feature>
<feature type="region of interest" description="Disordered" evidence="1">
    <location>
        <begin position="1"/>
        <end position="20"/>
    </location>
</feature>
<name>A0ABV5ZNT1_9BACT</name>
<keyword evidence="3" id="KW-1185">Reference proteome</keyword>
<organism evidence="2 3">
    <name type="scientific">Hallella seregens ATCC 51272</name>
    <dbReference type="NCBI Taxonomy" id="1336250"/>
    <lineage>
        <taxon>Bacteria</taxon>
        <taxon>Pseudomonadati</taxon>
        <taxon>Bacteroidota</taxon>
        <taxon>Bacteroidia</taxon>
        <taxon>Bacteroidales</taxon>
        <taxon>Prevotellaceae</taxon>
        <taxon>Hallella</taxon>
    </lineage>
</organism>
<reference evidence="2 3" key="1">
    <citation type="submission" date="2024-09" db="EMBL/GenBank/DDBJ databases">
        <authorList>
            <person name="Sun Q."/>
            <person name="Mori K."/>
        </authorList>
    </citation>
    <scope>NUCLEOTIDE SEQUENCE [LARGE SCALE GENOMIC DNA]</scope>
    <source>
        <strain evidence="2 3">ATCC 51272</strain>
    </source>
</reference>
<feature type="compositionally biased region" description="Basic and acidic residues" evidence="1">
    <location>
        <begin position="396"/>
        <end position="411"/>
    </location>
</feature>
<proteinExistence type="predicted"/>
<evidence type="ECO:0000313" key="3">
    <source>
        <dbReference type="Proteomes" id="UP001589688"/>
    </source>
</evidence>
<dbReference type="Proteomes" id="UP001589688">
    <property type="component" value="Unassembled WGS sequence"/>
</dbReference>
<dbReference type="EMBL" id="JBHLZF010000002">
    <property type="protein sequence ID" value="MFB9897829.1"/>
    <property type="molecule type" value="Genomic_DNA"/>
</dbReference>
<dbReference type="InterPro" id="IPR009279">
    <property type="entry name" value="Portal_Mu"/>
</dbReference>
<accession>A0ABV5ZNT1</accession>
<gene>
    <name evidence="2" type="ORF">ACFFK8_08490</name>
</gene>
<evidence type="ECO:0000313" key="2">
    <source>
        <dbReference type="EMBL" id="MFB9897829.1"/>
    </source>
</evidence>
<dbReference type="Pfam" id="PF06074">
    <property type="entry name" value="Portal_Mu"/>
    <property type="match status" value="1"/>
</dbReference>
<dbReference type="RefSeq" id="WP_044248316.1">
    <property type="nucleotide sequence ID" value="NZ_JADU01000001.1"/>
</dbReference>
<protein>
    <submittedName>
        <fullName evidence="2">DUF935 family protein</fullName>
    </submittedName>
</protein>